<dbReference type="SMART" id="SM00388">
    <property type="entry name" value="HisKA"/>
    <property type="match status" value="1"/>
</dbReference>
<organism evidence="13 14">
    <name type="scientific">Pontibacillus marinus BH030004 = DSM 16465</name>
    <dbReference type="NCBI Taxonomy" id="1385511"/>
    <lineage>
        <taxon>Bacteria</taxon>
        <taxon>Bacillati</taxon>
        <taxon>Bacillota</taxon>
        <taxon>Bacilli</taxon>
        <taxon>Bacillales</taxon>
        <taxon>Bacillaceae</taxon>
        <taxon>Pontibacillus</taxon>
    </lineage>
</organism>
<dbReference type="PANTHER" id="PTHR44936:SF10">
    <property type="entry name" value="SENSOR PROTEIN RSTB"/>
    <property type="match status" value="1"/>
</dbReference>
<dbReference type="InterPro" id="IPR036890">
    <property type="entry name" value="HATPase_C_sf"/>
</dbReference>
<dbReference type="GO" id="GO:0000155">
    <property type="term" value="F:phosphorelay sensor kinase activity"/>
    <property type="evidence" value="ECO:0007669"/>
    <property type="project" value="InterPro"/>
</dbReference>
<feature type="transmembrane region" description="Helical" evidence="11">
    <location>
        <begin position="7"/>
        <end position="26"/>
    </location>
</feature>
<dbReference type="InterPro" id="IPR005467">
    <property type="entry name" value="His_kinase_dom"/>
</dbReference>
<feature type="transmembrane region" description="Helical" evidence="11">
    <location>
        <begin position="185"/>
        <end position="212"/>
    </location>
</feature>
<keyword evidence="6" id="KW-0808">Transferase</keyword>
<comment type="subcellular location">
    <subcellularLocation>
        <location evidence="2">Cell membrane</location>
        <topology evidence="2">Multi-pass membrane protein</topology>
    </subcellularLocation>
</comment>
<evidence type="ECO:0000256" key="3">
    <source>
        <dbReference type="ARBA" id="ARBA00012438"/>
    </source>
</evidence>
<dbReference type="InterPro" id="IPR003661">
    <property type="entry name" value="HisK_dim/P_dom"/>
</dbReference>
<dbReference type="Pfam" id="PF02518">
    <property type="entry name" value="HATPase_c"/>
    <property type="match status" value="1"/>
</dbReference>
<evidence type="ECO:0000256" key="2">
    <source>
        <dbReference type="ARBA" id="ARBA00004651"/>
    </source>
</evidence>
<dbReference type="GO" id="GO:0005524">
    <property type="term" value="F:ATP binding"/>
    <property type="evidence" value="ECO:0007669"/>
    <property type="project" value="UniProtKB-KW"/>
</dbReference>
<dbReference type="GO" id="GO:0005886">
    <property type="term" value="C:plasma membrane"/>
    <property type="evidence" value="ECO:0007669"/>
    <property type="project" value="UniProtKB-SubCell"/>
</dbReference>
<reference evidence="13 14" key="1">
    <citation type="submission" date="2013-08" db="EMBL/GenBank/DDBJ databases">
        <authorList>
            <person name="Huang J."/>
            <person name="Wang G."/>
        </authorList>
    </citation>
    <scope>NUCLEOTIDE SEQUENCE [LARGE SCALE GENOMIC DNA]</scope>
    <source>
        <strain evidence="13 14">BH030004</strain>
    </source>
</reference>
<keyword evidence="11" id="KW-1133">Transmembrane helix</keyword>
<keyword evidence="8" id="KW-0418">Kinase</keyword>
<feature type="transmembrane region" description="Helical" evidence="11">
    <location>
        <begin position="58"/>
        <end position="79"/>
    </location>
</feature>
<dbReference type="SMART" id="SM00387">
    <property type="entry name" value="HATPase_c"/>
    <property type="match status" value="1"/>
</dbReference>
<keyword evidence="11" id="KW-0472">Membrane</keyword>
<dbReference type="PRINTS" id="PR00344">
    <property type="entry name" value="BCTRLSENSOR"/>
</dbReference>
<keyword evidence="7" id="KW-0547">Nucleotide-binding</keyword>
<feature type="transmembrane region" description="Helical" evidence="11">
    <location>
        <begin position="137"/>
        <end position="157"/>
    </location>
</feature>
<keyword evidence="9" id="KW-0067">ATP-binding</keyword>
<dbReference type="CDD" id="cd00082">
    <property type="entry name" value="HisKA"/>
    <property type="match status" value="1"/>
</dbReference>
<dbReference type="RefSeq" id="WP_027445443.1">
    <property type="nucleotide sequence ID" value="NZ_AULJ01000008.1"/>
</dbReference>
<evidence type="ECO:0000313" key="13">
    <source>
        <dbReference type="EMBL" id="KGX83623.1"/>
    </source>
</evidence>
<evidence type="ECO:0000256" key="5">
    <source>
        <dbReference type="ARBA" id="ARBA00022553"/>
    </source>
</evidence>
<dbReference type="SUPFAM" id="SSF47384">
    <property type="entry name" value="Homodimeric domain of signal transducing histidine kinase"/>
    <property type="match status" value="1"/>
</dbReference>
<evidence type="ECO:0000256" key="7">
    <source>
        <dbReference type="ARBA" id="ARBA00022741"/>
    </source>
</evidence>
<evidence type="ECO:0000256" key="6">
    <source>
        <dbReference type="ARBA" id="ARBA00022679"/>
    </source>
</evidence>
<evidence type="ECO:0000256" key="11">
    <source>
        <dbReference type="SAM" id="Phobius"/>
    </source>
</evidence>
<gene>
    <name evidence="13" type="ORF">N783_11335</name>
</gene>
<evidence type="ECO:0000256" key="4">
    <source>
        <dbReference type="ARBA" id="ARBA00022475"/>
    </source>
</evidence>
<dbReference type="OrthoDB" id="84942at2"/>
<dbReference type="InterPro" id="IPR004358">
    <property type="entry name" value="Sig_transdc_His_kin-like_C"/>
</dbReference>
<evidence type="ECO:0000313" key="14">
    <source>
        <dbReference type="Proteomes" id="UP000030403"/>
    </source>
</evidence>
<feature type="transmembrane region" description="Helical" evidence="11">
    <location>
        <begin position="110"/>
        <end position="130"/>
    </location>
</feature>
<dbReference type="Pfam" id="PF00512">
    <property type="entry name" value="HisKA"/>
    <property type="match status" value="1"/>
</dbReference>
<protein>
    <recommendedName>
        <fullName evidence="3">histidine kinase</fullName>
        <ecNumber evidence="3">2.7.13.3</ecNumber>
    </recommendedName>
</protein>
<dbReference type="EMBL" id="AVPF01000093">
    <property type="protein sequence ID" value="KGX83623.1"/>
    <property type="molecule type" value="Genomic_DNA"/>
</dbReference>
<dbReference type="SUPFAM" id="SSF55874">
    <property type="entry name" value="ATPase domain of HSP90 chaperone/DNA topoisomerase II/histidine kinase"/>
    <property type="match status" value="1"/>
</dbReference>
<evidence type="ECO:0000256" key="10">
    <source>
        <dbReference type="ARBA" id="ARBA00023012"/>
    </source>
</evidence>
<comment type="caution">
    <text evidence="13">The sequence shown here is derived from an EMBL/GenBank/DDBJ whole genome shotgun (WGS) entry which is preliminary data.</text>
</comment>
<dbReference type="STRING" id="1385511.GCA_000425225_00865"/>
<keyword evidence="4" id="KW-1003">Cell membrane</keyword>
<feature type="domain" description="Histidine kinase" evidence="12">
    <location>
        <begin position="247"/>
        <end position="446"/>
    </location>
</feature>
<evidence type="ECO:0000256" key="9">
    <source>
        <dbReference type="ARBA" id="ARBA00022840"/>
    </source>
</evidence>
<evidence type="ECO:0000256" key="1">
    <source>
        <dbReference type="ARBA" id="ARBA00000085"/>
    </source>
</evidence>
<comment type="catalytic activity">
    <reaction evidence="1">
        <text>ATP + protein L-histidine = ADP + protein N-phospho-L-histidine.</text>
        <dbReference type="EC" id="2.7.13.3"/>
    </reaction>
</comment>
<dbReference type="PANTHER" id="PTHR44936">
    <property type="entry name" value="SENSOR PROTEIN CREC"/>
    <property type="match status" value="1"/>
</dbReference>
<accession>A0A0A5FXR1</accession>
<dbReference type="AlphaFoldDB" id="A0A0A5FXR1"/>
<keyword evidence="5" id="KW-0597">Phosphoprotein</keyword>
<name>A0A0A5FXR1_9BACI</name>
<keyword evidence="14" id="KW-1185">Reference proteome</keyword>
<dbReference type="InterPro" id="IPR036097">
    <property type="entry name" value="HisK_dim/P_sf"/>
</dbReference>
<dbReference type="Gene3D" id="3.30.565.10">
    <property type="entry name" value="Histidine kinase-like ATPase, C-terminal domain"/>
    <property type="match status" value="1"/>
</dbReference>
<keyword evidence="11" id="KW-0812">Transmembrane</keyword>
<keyword evidence="10" id="KW-0902">Two-component regulatory system</keyword>
<evidence type="ECO:0000259" key="12">
    <source>
        <dbReference type="PROSITE" id="PS50109"/>
    </source>
</evidence>
<dbReference type="InterPro" id="IPR050980">
    <property type="entry name" value="2C_sensor_his_kinase"/>
</dbReference>
<dbReference type="Proteomes" id="UP000030403">
    <property type="component" value="Unassembled WGS sequence"/>
</dbReference>
<dbReference type="InterPro" id="IPR003594">
    <property type="entry name" value="HATPase_dom"/>
</dbReference>
<sequence length="456" mass="52146">MYDDRRIAIGAVGAFLLLIGLLLPTYTTDWTSWLYENIEWSLQSNDSGRLMITALSYISWYLMTFLFIYLGGMVLANIFARDHSSLLYQGLFVLIVLGSVYAFNELYNEHYSYLIHLLVLSILLFLQNFIPQQKYFYIMYIVILAFILFSVQWLNLIPGMTKFGFGSDDFAVSIKLADEYLTDHILFNTLSTILFGVFFVIAIIVTTILHLYSKQVMISRQFQEQTQELKETRGALIETNVYKEIHSLVHDLKTPLVTVEGLLSLLAMKIQDTKSQAYFHKINGSIEKMKDMVSEILYEETKRALHVQELINYVVSHISLDDPNIDLKVKVEDDLPMVRVNKIRMSRAISNVVENAILSLQGEGGEVNVRCQESDEGVLITVQDDGMGIDAAYLEDIWEEGFSTKDSSGIGLPFVKNVIHQHGGTVQIESEPQVYTRVDMFIPFQSKEDNKDDSRH</sequence>
<dbReference type="Gene3D" id="1.10.287.130">
    <property type="match status" value="1"/>
</dbReference>
<feature type="transmembrane region" description="Helical" evidence="11">
    <location>
        <begin position="86"/>
        <end position="104"/>
    </location>
</feature>
<proteinExistence type="predicted"/>
<dbReference type="PROSITE" id="PS50109">
    <property type="entry name" value="HIS_KIN"/>
    <property type="match status" value="1"/>
</dbReference>
<dbReference type="EC" id="2.7.13.3" evidence="3"/>
<dbReference type="eggNOG" id="COG2205">
    <property type="taxonomic scope" value="Bacteria"/>
</dbReference>
<evidence type="ECO:0000256" key="8">
    <source>
        <dbReference type="ARBA" id="ARBA00022777"/>
    </source>
</evidence>